<gene>
    <name evidence="1" type="ORF">LCGC14_1447340</name>
</gene>
<reference evidence="1" key="1">
    <citation type="journal article" date="2015" name="Nature">
        <title>Complex archaea that bridge the gap between prokaryotes and eukaryotes.</title>
        <authorList>
            <person name="Spang A."/>
            <person name="Saw J.H."/>
            <person name="Jorgensen S.L."/>
            <person name="Zaremba-Niedzwiedzka K."/>
            <person name="Martijn J."/>
            <person name="Lind A.E."/>
            <person name="van Eijk R."/>
            <person name="Schleper C."/>
            <person name="Guy L."/>
            <person name="Ettema T.J."/>
        </authorList>
    </citation>
    <scope>NUCLEOTIDE SEQUENCE</scope>
</reference>
<proteinExistence type="predicted"/>
<comment type="caution">
    <text evidence="1">The sequence shown here is derived from an EMBL/GenBank/DDBJ whole genome shotgun (WGS) entry which is preliminary data.</text>
</comment>
<protein>
    <submittedName>
        <fullName evidence="1">Uncharacterized protein</fullName>
    </submittedName>
</protein>
<sequence>MHNASDDYEEWELETYLEIAKVINKQFKPHEIDVMVRIYRWTKSERNRFFFTPICKRIHNYKNAFKKLRSRRLIRVIRGNDPHKVTKDGIRVGRLMILCRELGYL</sequence>
<evidence type="ECO:0000313" key="1">
    <source>
        <dbReference type="EMBL" id="KKM69781.1"/>
    </source>
</evidence>
<organism evidence="1">
    <name type="scientific">marine sediment metagenome</name>
    <dbReference type="NCBI Taxonomy" id="412755"/>
    <lineage>
        <taxon>unclassified sequences</taxon>
        <taxon>metagenomes</taxon>
        <taxon>ecological metagenomes</taxon>
    </lineage>
</organism>
<dbReference type="EMBL" id="LAZR01009932">
    <property type="protein sequence ID" value="KKM69781.1"/>
    <property type="molecule type" value="Genomic_DNA"/>
</dbReference>
<accession>A0A0F9K583</accession>
<name>A0A0F9K583_9ZZZZ</name>
<dbReference type="AlphaFoldDB" id="A0A0F9K583"/>